<dbReference type="EMBL" id="SDHW01000002">
    <property type="protein sequence ID" value="RXK60829.1"/>
    <property type="molecule type" value="Genomic_DNA"/>
</dbReference>
<dbReference type="SMART" id="SM01321">
    <property type="entry name" value="Y1_Tnp"/>
    <property type="match status" value="1"/>
</dbReference>
<name>A0A4Q1CJM6_9BACT</name>
<accession>A0A4Q1CJM6</accession>
<evidence type="ECO:0000259" key="1">
    <source>
        <dbReference type="SMART" id="SM01321"/>
    </source>
</evidence>
<dbReference type="PANTHER" id="PTHR34322:SF2">
    <property type="entry name" value="TRANSPOSASE IS200-LIKE DOMAIN-CONTAINING PROTEIN"/>
    <property type="match status" value="1"/>
</dbReference>
<dbReference type="PANTHER" id="PTHR34322">
    <property type="entry name" value="TRANSPOSASE, Y1_TNP DOMAIN-CONTAINING"/>
    <property type="match status" value="1"/>
</dbReference>
<dbReference type="InterPro" id="IPR036515">
    <property type="entry name" value="Transposase_17_sf"/>
</dbReference>
<protein>
    <submittedName>
        <fullName evidence="2">Transposase</fullName>
    </submittedName>
</protein>
<dbReference type="AlphaFoldDB" id="A0A4Q1CJM6"/>
<dbReference type="SUPFAM" id="SSF143422">
    <property type="entry name" value="Transposase IS200-like"/>
    <property type="match status" value="1"/>
</dbReference>
<comment type="caution">
    <text evidence="2">The sequence shown here is derived from an EMBL/GenBank/DDBJ whole genome shotgun (WGS) entry which is preliminary data.</text>
</comment>
<dbReference type="GO" id="GO:0003677">
    <property type="term" value="F:DNA binding"/>
    <property type="evidence" value="ECO:0007669"/>
    <property type="project" value="InterPro"/>
</dbReference>
<sequence length="195" mass="22898">MEFHPNHLYHIYNRGNNQQPIFFTEANYLFFLQKIRTFILPHCEILSYALMPNHFHLLVYTDERAIETKQIAATERNVLSEGIRNMLQTYTKAINKQNHTTGSLFQQNTKAKCLDDGSINYGPTCFHYIHQNPMKATLVLKMEEWDYSSFKDYAGLRNGTLCNRELAFSLLGIEKDRFYENSYKIINGDAVNFMF</sequence>
<proteinExistence type="predicted"/>
<dbReference type="OrthoDB" id="9788881at2"/>
<evidence type="ECO:0000313" key="3">
    <source>
        <dbReference type="Proteomes" id="UP000290204"/>
    </source>
</evidence>
<dbReference type="Gene3D" id="3.30.70.1290">
    <property type="entry name" value="Transposase IS200-like"/>
    <property type="match status" value="1"/>
</dbReference>
<dbReference type="RefSeq" id="WP_129130790.1">
    <property type="nucleotide sequence ID" value="NZ_SDHW01000002.1"/>
</dbReference>
<dbReference type="GO" id="GO:0006313">
    <property type="term" value="P:DNA transposition"/>
    <property type="evidence" value="ECO:0007669"/>
    <property type="project" value="InterPro"/>
</dbReference>
<organism evidence="2 3">
    <name type="scientific">Lacibacter luteus</name>
    <dbReference type="NCBI Taxonomy" id="2508719"/>
    <lineage>
        <taxon>Bacteria</taxon>
        <taxon>Pseudomonadati</taxon>
        <taxon>Bacteroidota</taxon>
        <taxon>Chitinophagia</taxon>
        <taxon>Chitinophagales</taxon>
        <taxon>Chitinophagaceae</taxon>
        <taxon>Lacibacter</taxon>
    </lineage>
</organism>
<dbReference type="Proteomes" id="UP000290204">
    <property type="component" value="Unassembled WGS sequence"/>
</dbReference>
<evidence type="ECO:0000313" key="2">
    <source>
        <dbReference type="EMBL" id="RXK60829.1"/>
    </source>
</evidence>
<dbReference type="InterPro" id="IPR002686">
    <property type="entry name" value="Transposase_17"/>
</dbReference>
<reference evidence="2 3" key="1">
    <citation type="submission" date="2019-01" db="EMBL/GenBank/DDBJ databases">
        <title>Lacibacter sp. strain TTM-7.</title>
        <authorList>
            <person name="Chen W.-M."/>
        </authorList>
    </citation>
    <scope>NUCLEOTIDE SEQUENCE [LARGE SCALE GENOMIC DNA]</scope>
    <source>
        <strain evidence="2 3">TTM-7</strain>
    </source>
</reference>
<dbReference type="GO" id="GO:0004803">
    <property type="term" value="F:transposase activity"/>
    <property type="evidence" value="ECO:0007669"/>
    <property type="project" value="InterPro"/>
</dbReference>
<feature type="domain" description="Transposase IS200-like" evidence="1">
    <location>
        <begin position="4"/>
        <end position="132"/>
    </location>
</feature>
<gene>
    <name evidence="2" type="ORF">ESA94_10230</name>
</gene>
<keyword evidence="3" id="KW-1185">Reference proteome</keyword>